<keyword evidence="4" id="KW-0808">Transferase</keyword>
<dbReference type="GO" id="GO:0005524">
    <property type="term" value="F:ATP binding"/>
    <property type="evidence" value="ECO:0007669"/>
    <property type="project" value="UniProtKB-KW"/>
</dbReference>
<dbReference type="SMART" id="SM00220">
    <property type="entry name" value="S_TKc"/>
    <property type="match status" value="1"/>
</dbReference>
<dbReference type="STRING" id="4577.A0A1D6LHG8"/>
<comment type="subcellular location">
    <subcellularLocation>
        <location evidence="1">Membrane</location>
        <topology evidence="1">Single-pass membrane protein</topology>
    </subcellularLocation>
</comment>
<reference evidence="15" key="1">
    <citation type="submission" date="2015-12" db="EMBL/GenBank/DDBJ databases">
        <title>Update maize B73 reference genome by single molecule sequencing technologies.</title>
        <authorList>
            <consortium name="Maize Genome Sequencing Project"/>
            <person name="Ware D."/>
        </authorList>
    </citation>
    <scope>NUCLEOTIDE SEQUENCE</scope>
    <source>
        <tissue evidence="15">Seedling</tissue>
    </source>
</reference>
<sequence length="235" mass="25684">MGGRGTAASAEAAMVGLGGSLVKGDKRLLLYEHVVNGSLDAHLFQHSNAVAVATALDWSKRYRITVGVARGLCYLHQSYRECIIHCDIKPENILLDASFAPKIADFGMAAFVGRDFSRVLTTFRGTAGYLAPEWLSGVPITPKVDVYSFGMVVLEIVSGQRNTPPQALSRETSAWRRRRGCAKSRSGASKTTSATGRPWLTLSAFLRASRSSICPQCQYYLQLLQHAPMRISCDR</sequence>
<evidence type="ECO:0000256" key="8">
    <source>
        <dbReference type="ARBA" id="ARBA00022777"/>
    </source>
</evidence>
<dbReference type="EC" id="2.7.11.1" evidence="2"/>
<keyword evidence="15" id="KW-0675">Receptor</keyword>
<dbReference type="PANTHER" id="PTHR47974:SF19">
    <property type="entry name" value="RECEPTOR-LIKE SERINE_THREONINE-PROTEIN KINASE"/>
    <property type="match status" value="1"/>
</dbReference>
<gene>
    <name evidence="15" type="ORF">ZEAMMB73_Zm00001d035587</name>
</gene>
<evidence type="ECO:0000256" key="4">
    <source>
        <dbReference type="ARBA" id="ARBA00022679"/>
    </source>
</evidence>
<keyword evidence="8 15" id="KW-0418">Kinase</keyword>
<dbReference type="InterPro" id="IPR011009">
    <property type="entry name" value="Kinase-like_dom_sf"/>
</dbReference>
<evidence type="ECO:0000256" key="13">
    <source>
        <dbReference type="ARBA" id="ARBA00048679"/>
    </source>
</evidence>
<dbReference type="eggNOG" id="ENOG502QUMK">
    <property type="taxonomic scope" value="Eukaryota"/>
</dbReference>
<evidence type="ECO:0000256" key="2">
    <source>
        <dbReference type="ARBA" id="ARBA00012513"/>
    </source>
</evidence>
<evidence type="ECO:0000256" key="5">
    <source>
        <dbReference type="ARBA" id="ARBA00022692"/>
    </source>
</evidence>
<dbReference type="InterPro" id="IPR000719">
    <property type="entry name" value="Prot_kinase_dom"/>
</dbReference>
<evidence type="ECO:0000256" key="3">
    <source>
        <dbReference type="ARBA" id="ARBA00022527"/>
    </source>
</evidence>
<evidence type="ECO:0000256" key="6">
    <source>
        <dbReference type="ARBA" id="ARBA00022729"/>
    </source>
</evidence>
<dbReference type="FunCoup" id="A0A1D6LHG8">
    <property type="interactions" value="56"/>
</dbReference>
<evidence type="ECO:0000256" key="7">
    <source>
        <dbReference type="ARBA" id="ARBA00022741"/>
    </source>
</evidence>
<name>A0A1D6LHG8_MAIZE</name>
<evidence type="ECO:0000256" key="12">
    <source>
        <dbReference type="ARBA" id="ARBA00047899"/>
    </source>
</evidence>
<dbReference type="EMBL" id="CM000782">
    <property type="protein sequence ID" value="AQK79316.1"/>
    <property type="molecule type" value="Genomic_DNA"/>
</dbReference>
<proteinExistence type="predicted"/>
<comment type="catalytic activity">
    <reaction evidence="13">
        <text>L-seryl-[protein] + ATP = O-phospho-L-seryl-[protein] + ADP + H(+)</text>
        <dbReference type="Rhea" id="RHEA:17989"/>
        <dbReference type="Rhea" id="RHEA-COMP:9863"/>
        <dbReference type="Rhea" id="RHEA-COMP:11604"/>
        <dbReference type="ChEBI" id="CHEBI:15378"/>
        <dbReference type="ChEBI" id="CHEBI:29999"/>
        <dbReference type="ChEBI" id="CHEBI:30616"/>
        <dbReference type="ChEBI" id="CHEBI:83421"/>
        <dbReference type="ChEBI" id="CHEBI:456216"/>
        <dbReference type="EC" id="2.7.11.1"/>
    </reaction>
</comment>
<evidence type="ECO:0000256" key="1">
    <source>
        <dbReference type="ARBA" id="ARBA00004167"/>
    </source>
</evidence>
<comment type="catalytic activity">
    <reaction evidence="12">
        <text>L-threonyl-[protein] + ATP = O-phospho-L-threonyl-[protein] + ADP + H(+)</text>
        <dbReference type="Rhea" id="RHEA:46608"/>
        <dbReference type="Rhea" id="RHEA-COMP:11060"/>
        <dbReference type="Rhea" id="RHEA-COMP:11605"/>
        <dbReference type="ChEBI" id="CHEBI:15378"/>
        <dbReference type="ChEBI" id="CHEBI:30013"/>
        <dbReference type="ChEBI" id="CHEBI:30616"/>
        <dbReference type="ChEBI" id="CHEBI:61977"/>
        <dbReference type="ChEBI" id="CHEBI:456216"/>
        <dbReference type="EC" id="2.7.11.1"/>
    </reaction>
</comment>
<keyword evidence="7" id="KW-0547">Nucleotide-binding</keyword>
<dbReference type="FunFam" id="1.10.510.10:FF:001023">
    <property type="entry name" value="Os07g0541700 protein"/>
    <property type="match status" value="1"/>
</dbReference>
<dbReference type="InParanoid" id="A0A1D6LHG8"/>
<dbReference type="SUPFAM" id="SSF56112">
    <property type="entry name" value="Protein kinase-like (PK-like)"/>
    <property type="match status" value="1"/>
</dbReference>
<dbReference type="Gene3D" id="1.10.510.10">
    <property type="entry name" value="Transferase(Phosphotransferase) domain 1"/>
    <property type="match status" value="1"/>
</dbReference>
<evidence type="ECO:0000256" key="9">
    <source>
        <dbReference type="ARBA" id="ARBA00022840"/>
    </source>
</evidence>
<dbReference type="InterPro" id="IPR008271">
    <property type="entry name" value="Ser/Thr_kinase_AS"/>
</dbReference>
<dbReference type="GO" id="GO:0016020">
    <property type="term" value="C:membrane"/>
    <property type="evidence" value="ECO:0007669"/>
    <property type="project" value="UniProtKB-SubCell"/>
</dbReference>
<dbReference type="AlphaFoldDB" id="A0A1D6LHG8"/>
<keyword evidence="6" id="KW-0732">Signal</keyword>
<keyword evidence="3" id="KW-0723">Serine/threonine-protein kinase</keyword>
<evidence type="ECO:0000256" key="10">
    <source>
        <dbReference type="ARBA" id="ARBA00022989"/>
    </source>
</evidence>
<dbReference type="GO" id="GO:0004674">
    <property type="term" value="F:protein serine/threonine kinase activity"/>
    <property type="evidence" value="ECO:0007669"/>
    <property type="project" value="UniProtKB-KW"/>
</dbReference>
<dbReference type="PROSITE" id="PS50011">
    <property type="entry name" value="PROTEIN_KINASE_DOM"/>
    <property type="match status" value="1"/>
</dbReference>
<dbReference type="PANTHER" id="PTHR47974">
    <property type="entry name" value="OS07G0415500 PROTEIN"/>
    <property type="match status" value="1"/>
</dbReference>
<keyword evidence="9" id="KW-0067">ATP-binding</keyword>
<protein>
    <recommendedName>
        <fullName evidence="2">non-specific serine/threonine protein kinase</fullName>
        <ecNumber evidence="2">2.7.11.1</ecNumber>
    </recommendedName>
</protein>
<keyword evidence="5" id="KW-0812">Transmembrane</keyword>
<organism evidence="15">
    <name type="scientific">Zea mays</name>
    <name type="common">Maize</name>
    <dbReference type="NCBI Taxonomy" id="4577"/>
    <lineage>
        <taxon>Eukaryota</taxon>
        <taxon>Viridiplantae</taxon>
        <taxon>Streptophyta</taxon>
        <taxon>Embryophyta</taxon>
        <taxon>Tracheophyta</taxon>
        <taxon>Spermatophyta</taxon>
        <taxon>Magnoliopsida</taxon>
        <taxon>Liliopsida</taxon>
        <taxon>Poales</taxon>
        <taxon>Poaceae</taxon>
        <taxon>PACMAD clade</taxon>
        <taxon>Panicoideae</taxon>
        <taxon>Andropogonodae</taxon>
        <taxon>Andropogoneae</taxon>
        <taxon>Tripsacinae</taxon>
        <taxon>Zea</taxon>
    </lineage>
</organism>
<evidence type="ECO:0000259" key="14">
    <source>
        <dbReference type="PROSITE" id="PS50011"/>
    </source>
</evidence>
<dbReference type="PROSITE" id="PS00108">
    <property type="entry name" value="PROTEIN_KINASE_ST"/>
    <property type="match status" value="1"/>
</dbReference>
<dbReference type="Pfam" id="PF00069">
    <property type="entry name" value="Pkinase"/>
    <property type="match status" value="1"/>
</dbReference>
<dbReference type="SMR" id="A0A1D6LHG8"/>
<dbReference type="PaxDb" id="4577-GRMZM2G179270_P01"/>
<keyword evidence="10" id="KW-1133">Transmembrane helix</keyword>
<feature type="domain" description="Protein kinase" evidence="14">
    <location>
        <begin position="1"/>
        <end position="235"/>
    </location>
</feature>
<evidence type="ECO:0000313" key="15">
    <source>
        <dbReference type="EMBL" id="AQK79316.1"/>
    </source>
</evidence>
<keyword evidence="11" id="KW-0472">Membrane</keyword>
<accession>A0A1D6LHG8</accession>
<evidence type="ECO:0000256" key="11">
    <source>
        <dbReference type="ARBA" id="ARBA00023136"/>
    </source>
</evidence>